<proteinExistence type="predicted"/>
<reference evidence="1" key="2">
    <citation type="submission" date="2018-05" db="EMBL/GenBank/DDBJ databases">
        <title>OgluRS3 (Oryza glumaepatula Reference Sequence Version 3).</title>
        <authorList>
            <person name="Zhang J."/>
            <person name="Kudrna D."/>
            <person name="Lee S."/>
            <person name="Talag J."/>
            <person name="Welchert J."/>
            <person name="Wing R.A."/>
        </authorList>
    </citation>
    <scope>NUCLEOTIDE SEQUENCE [LARGE SCALE GENOMIC DNA]</scope>
</reference>
<dbReference type="Gramene" id="OGLUM08G23620.1">
    <property type="protein sequence ID" value="OGLUM08G23620.1"/>
    <property type="gene ID" value="OGLUM08G23620"/>
</dbReference>
<dbReference type="HOGENOM" id="CLU_2889499_0_0_1"/>
<dbReference type="Proteomes" id="UP000026961">
    <property type="component" value="Chromosome 8"/>
</dbReference>
<keyword evidence="2" id="KW-1185">Reference proteome</keyword>
<evidence type="ECO:0000313" key="1">
    <source>
        <dbReference type="EnsemblPlants" id="OGLUM08G23620.1"/>
    </source>
</evidence>
<name>A0A0E0AYE6_9ORYZ</name>
<dbReference type="EnsemblPlants" id="OGLUM08G23620.1">
    <property type="protein sequence ID" value="OGLUM08G23620.1"/>
    <property type="gene ID" value="OGLUM08G23620"/>
</dbReference>
<sequence>MTVDDQVIKNRMSESRGQSSRAIAVMARRAETPLRSRGLDLYLARSALAVMLLPTNLAAENKA</sequence>
<dbReference type="AlphaFoldDB" id="A0A0E0AYE6"/>
<accession>A0A0E0AYE6</accession>
<organism evidence="1">
    <name type="scientific">Oryza glumipatula</name>
    <dbReference type="NCBI Taxonomy" id="40148"/>
    <lineage>
        <taxon>Eukaryota</taxon>
        <taxon>Viridiplantae</taxon>
        <taxon>Streptophyta</taxon>
        <taxon>Embryophyta</taxon>
        <taxon>Tracheophyta</taxon>
        <taxon>Spermatophyta</taxon>
        <taxon>Magnoliopsida</taxon>
        <taxon>Liliopsida</taxon>
        <taxon>Poales</taxon>
        <taxon>Poaceae</taxon>
        <taxon>BOP clade</taxon>
        <taxon>Oryzoideae</taxon>
        <taxon>Oryzeae</taxon>
        <taxon>Oryzinae</taxon>
        <taxon>Oryza</taxon>
    </lineage>
</organism>
<reference evidence="1" key="1">
    <citation type="submission" date="2015-04" db="UniProtKB">
        <authorList>
            <consortium name="EnsemblPlants"/>
        </authorList>
    </citation>
    <scope>IDENTIFICATION</scope>
</reference>
<evidence type="ECO:0000313" key="2">
    <source>
        <dbReference type="Proteomes" id="UP000026961"/>
    </source>
</evidence>
<protein>
    <submittedName>
        <fullName evidence="1">Uncharacterized protein</fullName>
    </submittedName>
</protein>